<comment type="cofactor">
    <cofactor evidence="2 12">
        <name>Mg(2+)</name>
        <dbReference type="ChEBI" id="CHEBI:18420"/>
    </cofactor>
</comment>
<proteinExistence type="inferred from homology"/>
<dbReference type="GO" id="GO:0046656">
    <property type="term" value="P:folic acid biosynthetic process"/>
    <property type="evidence" value="ECO:0007669"/>
    <property type="project" value="UniProtKB-KW"/>
</dbReference>
<dbReference type="NCBIfam" id="TIGR01496">
    <property type="entry name" value="DHPS"/>
    <property type="match status" value="1"/>
</dbReference>
<evidence type="ECO:0000256" key="9">
    <source>
        <dbReference type="ARBA" id="ARBA00022842"/>
    </source>
</evidence>
<dbReference type="PROSITE" id="PS00793">
    <property type="entry name" value="DHPS_2"/>
    <property type="match status" value="1"/>
</dbReference>
<organism evidence="14 15">
    <name type="scientific">Terrihabitans soli</name>
    <dbReference type="NCBI Taxonomy" id="708113"/>
    <lineage>
        <taxon>Bacteria</taxon>
        <taxon>Pseudomonadati</taxon>
        <taxon>Pseudomonadota</taxon>
        <taxon>Alphaproteobacteria</taxon>
        <taxon>Hyphomicrobiales</taxon>
        <taxon>Terrihabitans</taxon>
    </lineage>
</organism>
<dbReference type="Gene3D" id="3.20.20.20">
    <property type="entry name" value="Dihydropteroate synthase-like"/>
    <property type="match status" value="1"/>
</dbReference>
<protein>
    <recommendedName>
        <fullName evidence="6 12">Dihydropteroate synthase</fullName>
        <shortName evidence="12">DHPS</shortName>
        <ecNumber evidence="5 12">2.5.1.15</ecNumber>
    </recommendedName>
    <alternativeName>
        <fullName evidence="11 12">Dihydropteroate pyrophosphorylase</fullName>
    </alternativeName>
</protein>
<dbReference type="PROSITE" id="PS00792">
    <property type="entry name" value="DHPS_1"/>
    <property type="match status" value="1"/>
</dbReference>
<evidence type="ECO:0000256" key="8">
    <source>
        <dbReference type="ARBA" id="ARBA00022723"/>
    </source>
</evidence>
<keyword evidence="9 12" id="KW-0460">Magnesium</keyword>
<evidence type="ECO:0000256" key="7">
    <source>
        <dbReference type="ARBA" id="ARBA00022679"/>
    </source>
</evidence>
<comment type="similarity">
    <text evidence="4 12">Belongs to the DHPS family.</text>
</comment>
<dbReference type="Proteomes" id="UP000515317">
    <property type="component" value="Chromosome"/>
</dbReference>
<name>A0A6S6QTK6_9HYPH</name>
<evidence type="ECO:0000259" key="13">
    <source>
        <dbReference type="PROSITE" id="PS50972"/>
    </source>
</evidence>
<evidence type="ECO:0000256" key="2">
    <source>
        <dbReference type="ARBA" id="ARBA00001946"/>
    </source>
</evidence>
<feature type="domain" description="Pterin-binding" evidence="13">
    <location>
        <begin position="20"/>
        <end position="268"/>
    </location>
</feature>
<dbReference type="EMBL" id="AP023361">
    <property type="protein sequence ID" value="BCJ90260.1"/>
    <property type="molecule type" value="Genomic_DNA"/>
</dbReference>
<comment type="pathway">
    <text evidence="3 12">Cofactor biosynthesis; tetrahydrofolate biosynthesis; 7,8-dihydrofolate from 2-amino-4-hydroxy-6-hydroxymethyl-7,8-dihydropteridine diphosphate and 4-aminobenzoate: step 1/2.</text>
</comment>
<dbReference type="GO" id="GO:0004156">
    <property type="term" value="F:dihydropteroate synthase activity"/>
    <property type="evidence" value="ECO:0007669"/>
    <property type="project" value="UniProtKB-EC"/>
</dbReference>
<accession>A0A6S6QTK6</accession>
<dbReference type="InterPro" id="IPR045031">
    <property type="entry name" value="DHP_synth-like"/>
</dbReference>
<comment type="function">
    <text evidence="12">Catalyzes the condensation of para-aminobenzoate (pABA) with 6-hydroxymethyl-7,8-dihydropterin diphosphate (DHPt-PP) to form 7,8-dihydropteroate (H2Pte), the immediate precursor of folate derivatives.</text>
</comment>
<dbReference type="InterPro" id="IPR000489">
    <property type="entry name" value="Pterin-binding_dom"/>
</dbReference>
<dbReference type="PANTHER" id="PTHR20941:SF1">
    <property type="entry name" value="FOLIC ACID SYNTHESIS PROTEIN FOL1"/>
    <property type="match status" value="1"/>
</dbReference>
<comment type="catalytic activity">
    <reaction evidence="1">
        <text>(7,8-dihydropterin-6-yl)methyl diphosphate + 4-aminobenzoate = 7,8-dihydropteroate + diphosphate</text>
        <dbReference type="Rhea" id="RHEA:19949"/>
        <dbReference type="ChEBI" id="CHEBI:17836"/>
        <dbReference type="ChEBI" id="CHEBI:17839"/>
        <dbReference type="ChEBI" id="CHEBI:33019"/>
        <dbReference type="ChEBI" id="CHEBI:72950"/>
        <dbReference type="EC" id="2.5.1.15"/>
    </reaction>
</comment>
<evidence type="ECO:0000256" key="10">
    <source>
        <dbReference type="ARBA" id="ARBA00022909"/>
    </source>
</evidence>
<gene>
    <name evidence="14" type="ORF">IZ6_09950</name>
</gene>
<evidence type="ECO:0000313" key="15">
    <source>
        <dbReference type="Proteomes" id="UP000515317"/>
    </source>
</evidence>
<dbReference type="Pfam" id="PF00809">
    <property type="entry name" value="Pterin_bind"/>
    <property type="match status" value="1"/>
</dbReference>
<dbReference type="CDD" id="cd00739">
    <property type="entry name" value="DHPS"/>
    <property type="match status" value="1"/>
</dbReference>
<dbReference type="PANTHER" id="PTHR20941">
    <property type="entry name" value="FOLATE SYNTHESIS PROTEINS"/>
    <property type="match status" value="1"/>
</dbReference>
<keyword evidence="15" id="KW-1185">Reference proteome</keyword>
<evidence type="ECO:0000256" key="1">
    <source>
        <dbReference type="ARBA" id="ARBA00000012"/>
    </source>
</evidence>
<evidence type="ECO:0000256" key="12">
    <source>
        <dbReference type="RuleBase" id="RU361205"/>
    </source>
</evidence>
<dbReference type="UniPathway" id="UPA00077">
    <property type="reaction ID" value="UER00156"/>
</dbReference>
<dbReference type="GO" id="GO:0046654">
    <property type="term" value="P:tetrahydrofolate biosynthetic process"/>
    <property type="evidence" value="ECO:0007669"/>
    <property type="project" value="UniProtKB-UniPathway"/>
</dbReference>
<dbReference type="FunFam" id="3.20.20.20:FF:000006">
    <property type="entry name" value="Dihydropteroate synthase"/>
    <property type="match status" value="1"/>
</dbReference>
<dbReference type="PROSITE" id="PS50972">
    <property type="entry name" value="PTERIN_BINDING"/>
    <property type="match status" value="1"/>
</dbReference>
<evidence type="ECO:0000256" key="3">
    <source>
        <dbReference type="ARBA" id="ARBA00004763"/>
    </source>
</evidence>
<evidence type="ECO:0000313" key="14">
    <source>
        <dbReference type="EMBL" id="BCJ90260.1"/>
    </source>
</evidence>
<dbReference type="InterPro" id="IPR006390">
    <property type="entry name" value="DHP_synth_dom"/>
</dbReference>
<keyword evidence="8 12" id="KW-0479">Metal-binding</keyword>
<dbReference type="SUPFAM" id="SSF51717">
    <property type="entry name" value="Dihydropteroate synthetase-like"/>
    <property type="match status" value="1"/>
</dbReference>
<dbReference type="GO" id="GO:0005829">
    <property type="term" value="C:cytosol"/>
    <property type="evidence" value="ECO:0007669"/>
    <property type="project" value="TreeGrafter"/>
</dbReference>
<evidence type="ECO:0000256" key="5">
    <source>
        <dbReference type="ARBA" id="ARBA00012458"/>
    </source>
</evidence>
<keyword evidence="10 12" id="KW-0289">Folate biosynthesis</keyword>
<dbReference type="EC" id="2.5.1.15" evidence="5 12"/>
<dbReference type="GO" id="GO:0046872">
    <property type="term" value="F:metal ion binding"/>
    <property type="evidence" value="ECO:0007669"/>
    <property type="project" value="UniProtKB-KW"/>
</dbReference>
<evidence type="ECO:0000256" key="6">
    <source>
        <dbReference type="ARBA" id="ARBA00016919"/>
    </source>
</evidence>
<dbReference type="KEGG" id="tso:IZ6_09950"/>
<evidence type="ECO:0000256" key="11">
    <source>
        <dbReference type="ARBA" id="ARBA00030193"/>
    </source>
</evidence>
<sequence>MEMSRIWRFCDLDLPIGPRTLLMGVLNITPDSFSDGGDFLAPDTARIQAAAMARDGADLIDIGGESTRPGAEKLSAEDEIARVLPVLEALRGRRLPPLSIDTYKAKTARAALEAGATIVNDVWGLRYDTEMARVVADFGAGIVLMHNRETVDETLDIMDDVKRFLDRSLSIAMTAGIADDRIVLDPGVGFGKTPRQSAEVITRLGEVAALGFPVLLGASRKRFIGHILRIDNPKDRLNGTLGAHLAGVSNGADIIRAHDIKPHREALDVFDAVRRPE</sequence>
<reference evidence="14 15" key="1">
    <citation type="submission" date="2020-08" db="EMBL/GenBank/DDBJ databases">
        <title>Genome sequence of Rhizobiales bacterium strain IZ6.</title>
        <authorList>
            <person name="Nakai R."/>
            <person name="Naganuma T."/>
        </authorList>
    </citation>
    <scope>NUCLEOTIDE SEQUENCE [LARGE SCALE GENOMIC DNA]</scope>
    <source>
        <strain evidence="14 15">IZ6</strain>
    </source>
</reference>
<dbReference type="AlphaFoldDB" id="A0A6S6QTK6"/>
<evidence type="ECO:0000256" key="4">
    <source>
        <dbReference type="ARBA" id="ARBA00009503"/>
    </source>
</evidence>
<keyword evidence="7 12" id="KW-0808">Transferase</keyword>
<dbReference type="InterPro" id="IPR011005">
    <property type="entry name" value="Dihydropteroate_synth-like_sf"/>
</dbReference>